<dbReference type="AlphaFoldDB" id="A0AAD8YHJ8"/>
<comment type="caution">
    <text evidence="1">The sequence shown here is derived from an EMBL/GenBank/DDBJ whole genome shotgun (WGS) entry which is preliminary data.</text>
</comment>
<proteinExistence type="predicted"/>
<organism evidence="1 2">
    <name type="scientific">Skeletonema marinoi</name>
    <dbReference type="NCBI Taxonomy" id="267567"/>
    <lineage>
        <taxon>Eukaryota</taxon>
        <taxon>Sar</taxon>
        <taxon>Stramenopiles</taxon>
        <taxon>Ochrophyta</taxon>
        <taxon>Bacillariophyta</taxon>
        <taxon>Coscinodiscophyceae</taxon>
        <taxon>Thalassiosirophycidae</taxon>
        <taxon>Thalassiosirales</taxon>
        <taxon>Skeletonemataceae</taxon>
        <taxon>Skeletonema</taxon>
        <taxon>Skeletonema marinoi-dohrnii complex</taxon>
    </lineage>
</organism>
<name>A0AAD8YHJ8_9STRA</name>
<sequence length="92" mass="10428">MFDGGSSIPSAILSACEKLSQNILVMLLSRSNRVRLMTVICSLEEFLEWCIQKWIFEHYGRRSLIALGVNADNLWWILPELFPNGSIVIGES</sequence>
<evidence type="ECO:0000313" key="2">
    <source>
        <dbReference type="Proteomes" id="UP001224775"/>
    </source>
</evidence>
<evidence type="ECO:0000313" key="1">
    <source>
        <dbReference type="EMBL" id="KAK1746694.1"/>
    </source>
</evidence>
<gene>
    <name evidence="1" type="ORF">QTG54_002038</name>
</gene>
<dbReference type="EMBL" id="JATAAI010000003">
    <property type="protein sequence ID" value="KAK1746694.1"/>
    <property type="molecule type" value="Genomic_DNA"/>
</dbReference>
<accession>A0AAD8YHJ8</accession>
<dbReference type="Proteomes" id="UP001224775">
    <property type="component" value="Unassembled WGS sequence"/>
</dbReference>
<keyword evidence="2" id="KW-1185">Reference proteome</keyword>
<reference evidence="1" key="1">
    <citation type="submission" date="2023-06" db="EMBL/GenBank/DDBJ databases">
        <title>Survivors Of The Sea: Transcriptome response of Skeletonema marinoi to long-term dormancy.</title>
        <authorList>
            <person name="Pinder M.I.M."/>
            <person name="Kourtchenko O."/>
            <person name="Robertson E.K."/>
            <person name="Larsson T."/>
            <person name="Maumus F."/>
            <person name="Osuna-Cruz C.M."/>
            <person name="Vancaester E."/>
            <person name="Stenow R."/>
            <person name="Vandepoele K."/>
            <person name="Ploug H."/>
            <person name="Bruchert V."/>
            <person name="Godhe A."/>
            <person name="Topel M."/>
        </authorList>
    </citation>
    <scope>NUCLEOTIDE SEQUENCE</scope>
    <source>
        <strain evidence="1">R05AC</strain>
    </source>
</reference>
<protein>
    <submittedName>
        <fullName evidence="1">Uncharacterized protein</fullName>
    </submittedName>
</protein>